<proteinExistence type="predicted"/>
<feature type="transmembrane region" description="Helical" evidence="1">
    <location>
        <begin position="144"/>
        <end position="165"/>
    </location>
</feature>
<sequence length="194" mass="19837">MRPLQSVAMGLVIIALAARVHGYDVLADPAGWVLVLAGVRLLPRRPARAGTVRALAVLAGLAGLLSVPLWFPAVVAALEDADESLLWAATLPQLAFVAALTAGLARAATEQEDRAAAAWLRTASTLTVVAAVAPLAVYGAGQRALLVPTLLLATGVLVLVIWLLFSYAARPWARSASEQATGAAPPEGGTAPAA</sequence>
<comment type="caution">
    <text evidence="2">The sequence shown here is derived from an EMBL/GenBank/DDBJ whole genome shotgun (WGS) entry which is preliminary data.</text>
</comment>
<reference evidence="2 3" key="1">
    <citation type="submission" date="2020-07" db="EMBL/GenBank/DDBJ databases">
        <title>Sequencing the genomes of 1000 actinobacteria strains.</title>
        <authorList>
            <person name="Klenk H.-P."/>
        </authorList>
    </citation>
    <scope>NUCLEOTIDE SEQUENCE [LARGE SCALE GENOMIC DNA]</scope>
    <source>
        <strain evidence="2 3">DSM 21350</strain>
    </source>
</reference>
<evidence type="ECO:0000313" key="3">
    <source>
        <dbReference type="Proteomes" id="UP000535511"/>
    </source>
</evidence>
<keyword evidence="1" id="KW-0812">Transmembrane</keyword>
<name>A0A7Y9E2W2_9ACTN</name>
<keyword evidence="1" id="KW-0472">Membrane</keyword>
<organism evidence="2 3">
    <name type="scientific">Nocardioides panaciterrulae</name>
    <dbReference type="NCBI Taxonomy" id="661492"/>
    <lineage>
        <taxon>Bacteria</taxon>
        <taxon>Bacillati</taxon>
        <taxon>Actinomycetota</taxon>
        <taxon>Actinomycetes</taxon>
        <taxon>Propionibacteriales</taxon>
        <taxon>Nocardioidaceae</taxon>
        <taxon>Nocardioides</taxon>
    </lineage>
</organism>
<feature type="transmembrane region" description="Helical" evidence="1">
    <location>
        <begin position="117"/>
        <end position="138"/>
    </location>
</feature>
<feature type="transmembrane region" description="Helical" evidence="1">
    <location>
        <begin position="84"/>
        <end position="105"/>
    </location>
</feature>
<gene>
    <name evidence="2" type="ORF">BJZ21_000100</name>
</gene>
<accession>A0A7Y9E2W2</accession>
<keyword evidence="3" id="KW-1185">Reference proteome</keyword>
<feature type="transmembrane region" description="Helical" evidence="1">
    <location>
        <begin position="55"/>
        <end position="78"/>
    </location>
</feature>
<dbReference type="RefSeq" id="WP_179661958.1">
    <property type="nucleotide sequence ID" value="NZ_JACCBG010000001.1"/>
</dbReference>
<keyword evidence="1" id="KW-1133">Transmembrane helix</keyword>
<protein>
    <submittedName>
        <fullName evidence="2">Uncharacterized protein</fullName>
    </submittedName>
</protein>
<dbReference type="Proteomes" id="UP000535511">
    <property type="component" value="Unassembled WGS sequence"/>
</dbReference>
<dbReference type="AlphaFoldDB" id="A0A7Y9E2W2"/>
<evidence type="ECO:0000313" key="2">
    <source>
        <dbReference type="EMBL" id="NYD40017.1"/>
    </source>
</evidence>
<evidence type="ECO:0000256" key="1">
    <source>
        <dbReference type="SAM" id="Phobius"/>
    </source>
</evidence>
<dbReference type="EMBL" id="JACCBG010000001">
    <property type="protein sequence ID" value="NYD40017.1"/>
    <property type="molecule type" value="Genomic_DNA"/>
</dbReference>